<accession>I3IIT7</accession>
<dbReference type="Proteomes" id="UP000002985">
    <property type="component" value="Unassembled WGS sequence"/>
</dbReference>
<dbReference type="Gene3D" id="3.40.630.30">
    <property type="match status" value="1"/>
</dbReference>
<dbReference type="InterPro" id="IPR016181">
    <property type="entry name" value="Acyl_CoA_acyltransferase"/>
</dbReference>
<evidence type="ECO:0000313" key="2">
    <source>
        <dbReference type="EMBL" id="GAB61632.1"/>
    </source>
</evidence>
<dbReference type="InterPro" id="IPR024320">
    <property type="entry name" value="LPG_synthase_C"/>
</dbReference>
<dbReference type="PANTHER" id="PTHR41373">
    <property type="entry name" value="DUF2156 DOMAIN-CONTAINING PROTEIN"/>
    <property type="match status" value="1"/>
</dbReference>
<reference evidence="2 3" key="1">
    <citation type="journal article" date="2012" name="FEBS Lett.">
        <title>Anammox organism KSU-1 expresses a NirK-type copper-containing nitrite reductase instead of a NirS-type with cytochrome cd1.</title>
        <authorList>
            <person name="Hira D."/>
            <person name="Toh H."/>
            <person name="Migita C.T."/>
            <person name="Okubo H."/>
            <person name="Nishiyama T."/>
            <person name="Hattori M."/>
            <person name="Furukawa K."/>
            <person name="Fujii T."/>
        </authorList>
    </citation>
    <scope>NUCLEOTIDE SEQUENCE [LARGE SCALE GENOMIC DNA]</scope>
</reference>
<organism evidence="2 3">
    <name type="scientific">Candidatus Jettenia caeni</name>
    <dbReference type="NCBI Taxonomy" id="247490"/>
    <lineage>
        <taxon>Bacteria</taxon>
        <taxon>Pseudomonadati</taxon>
        <taxon>Planctomycetota</taxon>
        <taxon>Candidatus Brocadiia</taxon>
        <taxon>Candidatus Brocadiales</taxon>
        <taxon>Candidatus Brocadiaceae</taxon>
        <taxon>Candidatus Jettenia</taxon>
    </lineage>
</organism>
<evidence type="ECO:0000259" key="1">
    <source>
        <dbReference type="Pfam" id="PF09924"/>
    </source>
</evidence>
<proteinExistence type="predicted"/>
<dbReference type="eggNOG" id="COG4866">
    <property type="taxonomic scope" value="Bacteria"/>
</dbReference>
<dbReference type="PIRSF" id="PIRSF018688">
    <property type="entry name" value="UCP018688"/>
    <property type="match status" value="1"/>
</dbReference>
<evidence type="ECO:0000313" key="3">
    <source>
        <dbReference type="Proteomes" id="UP000002985"/>
    </source>
</evidence>
<name>I3IIT7_9BACT</name>
<dbReference type="EMBL" id="BAFH01000003">
    <property type="protein sequence ID" value="GAB61632.1"/>
    <property type="molecule type" value="Genomic_DNA"/>
</dbReference>
<dbReference type="AlphaFoldDB" id="I3IIT7"/>
<protein>
    <recommendedName>
        <fullName evidence="1">Phosphatidylglycerol lysyltransferase C-terminal domain-containing protein</fullName>
    </recommendedName>
</protein>
<dbReference type="SUPFAM" id="SSF55729">
    <property type="entry name" value="Acyl-CoA N-acyltransferases (Nat)"/>
    <property type="match status" value="2"/>
</dbReference>
<dbReference type="InterPro" id="IPR016732">
    <property type="entry name" value="UCP018688"/>
</dbReference>
<comment type="caution">
    <text evidence="2">The sequence shown here is derived from an EMBL/GenBank/DDBJ whole genome shotgun (WGS) entry which is preliminary data.</text>
</comment>
<keyword evidence="3" id="KW-1185">Reference proteome</keyword>
<dbReference type="Pfam" id="PF09924">
    <property type="entry name" value="LPG_synthase_C"/>
    <property type="match status" value="1"/>
</dbReference>
<dbReference type="PANTHER" id="PTHR41373:SF1">
    <property type="entry name" value="PHOSPHATIDYLGLYCEROL LYSYLTRANSFERASE C-TERMINAL DOMAIN-CONTAINING PROTEIN"/>
    <property type="match status" value="1"/>
</dbReference>
<gene>
    <name evidence="2" type="ORF">KSU1_C0036</name>
</gene>
<sequence length="343" mass="39804">MGPNKVQYHSRRETILQLIDVNLLETPKRNVSIEEKCKCYGLNRLKIEDKKLFDKYVIQENVNLCDYSFANNFIWKGSLELLWKLINDNFCLFGVTSKGMCMMLPPLGKNNIQNTLNECFSIMREINDCSGFESYVNYVYEDFLSFFDTSLYRIVESYSDYIYKTSDLIKLAGRKYEKKRNEINFFKKHYITSFEKFSSKHIAGALLMIDQWKAEKVQEANLLNHHEIHYQYGLIHEAEAAKCATIFSEELGLTGAIIDIDGRIEGVTLGEKISTHTASILIEKTNNNFHGMPQAIYQQFCASDFSDVEYINAGEDWGIEGLRRAKMSYHPCILAKKFLVYEK</sequence>
<feature type="domain" description="Phosphatidylglycerol lysyltransferase C-terminal" evidence="1">
    <location>
        <begin position="65"/>
        <end position="341"/>
    </location>
</feature>